<dbReference type="Proteomes" id="UP000823858">
    <property type="component" value="Unassembled WGS sequence"/>
</dbReference>
<keyword evidence="2 3" id="KW-0378">Hydrolase</keyword>
<dbReference type="PANTHER" id="PTHR21340">
    <property type="entry name" value="DIADENOSINE 5,5-P1,P4-TETRAPHOSPHATE PYROPHOSPHOHYDROLASE MUTT"/>
    <property type="match status" value="1"/>
</dbReference>
<dbReference type="PANTHER" id="PTHR21340:SF0">
    <property type="entry name" value="BIS(5'-NUCLEOSYL)-TETRAPHOSPHATASE [ASYMMETRICAL]"/>
    <property type="match status" value="1"/>
</dbReference>
<dbReference type="CDD" id="cd03673">
    <property type="entry name" value="NUDIX_Ap6A_hydrolase"/>
    <property type="match status" value="1"/>
</dbReference>
<dbReference type="PRINTS" id="PR00502">
    <property type="entry name" value="NUDIXFAMILY"/>
</dbReference>
<dbReference type="InterPro" id="IPR051325">
    <property type="entry name" value="Nudix_hydrolase_domain"/>
</dbReference>
<name>A0A9D2TPY7_9CORY</name>
<evidence type="ECO:0000256" key="1">
    <source>
        <dbReference type="ARBA" id="ARBA00005582"/>
    </source>
</evidence>
<evidence type="ECO:0000313" key="6">
    <source>
        <dbReference type="Proteomes" id="UP000823858"/>
    </source>
</evidence>
<evidence type="ECO:0000256" key="3">
    <source>
        <dbReference type="RuleBase" id="RU003476"/>
    </source>
</evidence>
<dbReference type="InterPro" id="IPR029033">
    <property type="entry name" value="His_PPase_superfam"/>
</dbReference>
<dbReference type="SUPFAM" id="SSF55811">
    <property type="entry name" value="Nudix"/>
    <property type="match status" value="1"/>
</dbReference>
<evidence type="ECO:0000259" key="4">
    <source>
        <dbReference type="PROSITE" id="PS51462"/>
    </source>
</evidence>
<protein>
    <submittedName>
        <fullName evidence="5">NUDIX hydrolase</fullName>
    </submittedName>
</protein>
<proteinExistence type="inferred from homology"/>
<accession>A0A9D2TPY7</accession>
<dbReference type="Pfam" id="PF00300">
    <property type="entry name" value="His_Phos_1"/>
    <property type="match status" value="1"/>
</dbReference>
<evidence type="ECO:0000313" key="5">
    <source>
        <dbReference type="EMBL" id="HJC85198.1"/>
    </source>
</evidence>
<dbReference type="SMART" id="SM00855">
    <property type="entry name" value="PGAM"/>
    <property type="match status" value="1"/>
</dbReference>
<dbReference type="GO" id="GO:0006754">
    <property type="term" value="P:ATP biosynthetic process"/>
    <property type="evidence" value="ECO:0007669"/>
    <property type="project" value="TreeGrafter"/>
</dbReference>
<dbReference type="Gene3D" id="3.90.79.10">
    <property type="entry name" value="Nucleoside Triphosphate Pyrophosphohydrolase"/>
    <property type="match status" value="1"/>
</dbReference>
<dbReference type="InterPro" id="IPR020084">
    <property type="entry name" value="NUDIX_hydrolase_CS"/>
</dbReference>
<gene>
    <name evidence="5" type="ORF">H9751_06615</name>
</gene>
<dbReference type="InterPro" id="IPR000086">
    <property type="entry name" value="NUDIX_hydrolase_dom"/>
</dbReference>
<dbReference type="InterPro" id="IPR015797">
    <property type="entry name" value="NUDIX_hydrolase-like_dom_sf"/>
</dbReference>
<dbReference type="AlphaFoldDB" id="A0A9D2TPY7"/>
<dbReference type="CDD" id="cd07067">
    <property type="entry name" value="HP_PGM_like"/>
    <property type="match status" value="1"/>
</dbReference>
<sequence>MTTHNGIGDLSTSLASRNLQISDGHVARIGSTPAEEFERPVFAAGAVLWRRTTPAGRGVAETADDGAIEIAVIHRPHYDDWSLPKGKVDPGENLPETAAREILEETGYSPTLGWLLGHVHYPVQKKTKVVYYWTAEATEGEFVANDEVDVLEWVTPEEASQRVSYDADRDVIAAALEVLALGCTRRVLYVRHAKAMDRDDWGQDDLLRPLTKKGRRQAEALTSVLSGYRPGAVASADAERCVATVEPVATELGLDIVTDPHLGDAALEHSPRTVMEALVKATAAPVSVVCSQGVVMPAVITGLAQDAGIEIEDVRVKKSCVWVLHLGADDTLLGADYLASPLPVV</sequence>
<reference evidence="5" key="1">
    <citation type="journal article" date="2021" name="PeerJ">
        <title>Extensive microbial diversity within the chicken gut microbiome revealed by metagenomics and culture.</title>
        <authorList>
            <person name="Gilroy R."/>
            <person name="Ravi A."/>
            <person name="Getino M."/>
            <person name="Pursley I."/>
            <person name="Horton D.L."/>
            <person name="Alikhan N.F."/>
            <person name="Baker D."/>
            <person name="Gharbi K."/>
            <person name="Hall N."/>
            <person name="Watson M."/>
            <person name="Adriaenssens E.M."/>
            <person name="Foster-Nyarko E."/>
            <person name="Jarju S."/>
            <person name="Secka A."/>
            <person name="Antonio M."/>
            <person name="Oren A."/>
            <person name="Chaudhuri R.R."/>
            <person name="La Ragione R."/>
            <person name="Hildebrand F."/>
            <person name="Pallen M.J."/>
        </authorList>
    </citation>
    <scope>NUCLEOTIDE SEQUENCE</scope>
    <source>
        <strain evidence="5">ChiHjej13B12-4958</strain>
    </source>
</reference>
<comment type="caution">
    <text evidence="5">The sequence shown here is derived from an EMBL/GenBank/DDBJ whole genome shotgun (WGS) entry which is preliminary data.</text>
</comment>
<dbReference type="GO" id="GO:0006167">
    <property type="term" value="P:AMP biosynthetic process"/>
    <property type="evidence" value="ECO:0007669"/>
    <property type="project" value="TreeGrafter"/>
</dbReference>
<dbReference type="PROSITE" id="PS00893">
    <property type="entry name" value="NUDIX_BOX"/>
    <property type="match status" value="1"/>
</dbReference>
<dbReference type="EMBL" id="DWVP01000014">
    <property type="protein sequence ID" value="HJC85198.1"/>
    <property type="molecule type" value="Genomic_DNA"/>
</dbReference>
<dbReference type="PROSITE" id="PS51462">
    <property type="entry name" value="NUDIX"/>
    <property type="match status" value="1"/>
</dbReference>
<dbReference type="Gene3D" id="3.40.50.1240">
    <property type="entry name" value="Phosphoglycerate mutase-like"/>
    <property type="match status" value="1"/>
</dbReference>
<reference evidence="5" key="2">
    <citation type="submission" date="2021-04" db="EMBL/GenBank/DDBJ databases">
        <authorList>
            <person name="Gilroy R."/>
        </authorList>
    </citation>
    <scope>NUCLEOTIDE SEQUENCE</scope>
    <source>
        <strain evidence="5">ChiHjej13B12-4958</strain>
    </source>
</reference>
<evidence type="ECO:0000256" key="2">
    <source>
        <dbReference type="ARBA" id="ARBA00022801"/>
    </source>
</evidence>
<dbReference type="SUPFAM" id="SSF53254">
    <property type="entry name" value="Phosphoglycerate mutase-like"/>
    <property type="match status" value="1"/>
</dbReference>
<organism evidence="5 6">
    <name type="scientific">Candidatus Corynebacterium faecigallinarum</name>
    <dbReference type="NCBI Taxonomy" id="2838528"/>
    <lineage>
        <taxon>Bacteria</taxon>
        <taxon>Bacillati</taxon>
        <taxon>Actinomycetota</taxon>
        <taxon>Actinomycetes</taxon>
        <taxon>Mycobacteriales</taxon>
        <taxon>Corynebacteriaceae</taxon>
        <taxon>Corynebacterium</taxon>
    </lineage>
</organism>
<dbReference type="GO" id="GO:0004081">
    <property type="term" value="F:bis(5'-nucleosyl)-tetraphosphatase (asymmetrical) activity"/>
    <property type="evidence" value="ECO:0007669"/>
    <property type="project" value="TreeGrafter"/>
</dbReference>
<dbReference type="InterPro" id="IPR020476">
    <property type="entry name" value="Nudix_hydrolase"/>
</dbReference>
<feature type="domain" description="Nudix hydrolase" evidence="4">
    <location>
        <begin position="39"/>
        <end position="176"/>
    </location>
</feature>
<dbReference type="Pfam" id="PF00293">
    <property type="entry name" value="NUDIX"/>
    <property type="match status" value="1"/>
</dbReference>
<dbReference type="InterPro" id="IPR013078">
    <property type="entry name" value="His_Pase_superF_clade-1"/>
</dbReference>
<comment type="similarity">
    <text evidence="1 3">Belongs to the Nudix hydrolase family.</text>
</comment>